<dbReference type="EMBL" id="BGZK01000424">
    <property type="protein sequence ID" value="GBP42827.1"/>
    <property type="molecule type" value="Genomic_DNA"/>
</dbReference>
<comment type="caution">
    <text evidence="1">The sequence shown here is derived from an EMBL/GenBank/DDBJ whole genome shotgun (WGS) entry which is preliminary data.</text>
</comment>
<dbReference type="AlphaFoldDB" id="A0A4C1VYB6"/>
<protein>
    <submittedName>
        <fullName evidence="1">Uncharacterized protein</fullName>
    </submittedName>
</protein>
<name>A0A4C1VYB6_EUMVA</name>
<reference evidence="1 2" key="1">
    <citation type="journal article" date="2019" name="Commun. Biol.">
        <title>The bagworm genome reveals a unique fibroin gene that provides high tensile strength.</title>
        <authorList>
            <person name="Kono N."/>
            <person name="Nakamura H."/>
            <person name="Ohtoshi R."/>
            <person name="Tomita M."/>
            <person name="Numata K."/>
            <person name="Arakawa K."/>
        </authorList>
    </citation>
    <scope>NUCLEOTIDE SEQUENCE [LARGE SCALE GENOMIC DNA]</scope>
</reference>
<gene>
    <name evidence="1" type="ORF">EVAR_83346_1</name>
</gene>
<accession>A0A4C1VYB6</accession>
<evidence type="ECO:0000313" key="1">
    <source>
        <dbReference type="EMBL" id="GBP42827.1"/>
    </source>
</evidence>
<organism evidence="1 2">
    <name type="scientific">Eumeta variegata</name>
    <name type="common">Bagworm moth</name>
    <name type="synonym">Eumeta japonica</name>
    <dbReference type="NCBI Taxonomy" id="151549"/>
    <lineage>
        <taxon>Eukaryota</taxon>
        <taxon>Metazoa</taxon>
        <taxon>Ecdysozoa</taxon>
        <taxon>Arthropoda</taxon>
        <taxon>Hexapoda</taxon>
        <taxon>Insecta</taxon>
        <taxon>Pterygota</taxon>
        <taxon>Neoptera</taxon>
        <taxon>Endopterygota</taxon>
        <taxon>Lepidoptera</taxon>
        <taxon>Glossata</taxon>
        <taxon>Ditrysia</taxon>
        <taxon>Tineoidea</taxon>
        <taxon>Psychidae</taxon>
        <taxon>Oiketicinae</taxon>
        <taxon>Eumeta</taxon>
    </lineage>
</organism>
<dbReference type="Proteomes" id="UP000299102">
    <property type="component" value="Unassembled WGS sequence"/>
</dbReference>
<sequence length="157" mass="17517">MLCSTPLIDVLFAVVCQHTVQHMKLCRSELPVNDVLRRFSAPQTFLLLRRIAILRYCGAFVINFTTVDFSALYCTNSYTSKVSANETTTAETHTRPSGTWHRVPVTPAISDVEQQTPGPAFISAAVTCYRAAALSAFRVLLADVEIFHLFFSHFICI</sequence>
<keyword evidence="2" id="KW-1185">Reference proteome</keyword>
<proteinExistence type="predicted"/>
<evidence type="ECO:0000313" key="2">
    <source>
        <dbReference type="Proteomes" id="UP000299102"/>
    </source>
</evidence>